<sequence>MSARQDRRDMTQFDFEQDLVIPAHAGVLEEPYWKTLLDNLRMATQSIYVSFAFRRTDTSVGDLIVMSSAEDKYSSELNGRYLDTLERQSPLPYKNLKPGRVYSLDEILDPENAVHRAYRDYLSARSLNYIRGVRVVEPSGGYGWLSLNRRDGDFTPEVRPLLERLVPHLGSALRTLAALEQERRRSDVATFAIRRLNFGWLTLDAQMRVVEIAPEAQEILRERLGPAAAEPGQRLILRARSRNALKNVLDEFSDRTSTGARVIHILDEPWLDMMVVPISVPTVLRGKTAVAMAYVHGGRSGSDDQYRQLMELFSLSGNEARLALALSKGRTLAEAAAELNIATETARFYSKRVYAKSGTRGQADLVRLILTSVIALA</sequence>
<dbReference type="eggNOG" id="COG2771">
    <property type="taxonomic scope" value="Bacteria"/>
</dbReference>
<dbReference type="SMART" id="SM00421">
    <property type="entry name" value="HTH_LUXR"/>
    <property type="match status" value="1"/>
</dbReference>
<evidence type="ECO:0000313" key="2">
    <source>
        <dbReference type="EMBL" id="EHJ62425.1"/>
    </source>
</evidence>
<dbReference type="GO" id="GO:0003677">
    <property type="term" value="F:DNA binding"/>
    <property type="evidence" value="ECO:0007669"/>
    <property type="project" value="InterPro"/>
</dbReference>
<dbReference type="InterPro" id="IPR036388">
    <property type="entry name" value="WH-like_DNA-bd_sf"/>
</dbReference>
<feature type="domain" description="HTH luxR-type" evidence="1">
    <location>
        <begin position="312"/>
        <end position="369"/>
    </location>
</feature>
<evidence type="ECO:0000259" key="1">
    <source>
        <dbReference type="SMART" id="SM00421"/>
    </source>
</evidence>
<dbReference type="STRING" id="1088721.JI59_17330"/>
<dbReference type="GO" id="GO:0006355">
    <property type="term" value="P:regulation of DNA-templated transcription"/>
    <property type="evidence" value="ECO:0007669"/>
    <property type="project" value="InterPro"/>
</dbReference>
<name>G6E885_9SPHN</name>
<accession>G6E885</accession>
<dbReference type="Proteomes" id="UP000004030">
    <property type="component" value="Unassembled WGS sequence"/>
</dbReference>
<dbReference type="KEGG" id="npn:JI59_17330"/>
<dbReference type="PATRIC" id="fig|1088721.3.peg.547"/>
<comment type="caution">
    <text evidence="2">The sequence shown here is derived from an EMBL/GenBank/DDBJ whole genome shotgun (WGS) entry which is preliminary data.</text>
</comment>
<gene>
    <name evidence="2" type="ORF">NSU_0556</name>
</gene>
<dbReference type="EMBL" id="AGFM01000008">
    <property type="protein sequence ID" value="EHJ62425.1"/>
    <property type="molecule type" value="Genomic_DNA"/>
</dbReference>
<reference evidence="2 3" key="1">
    <citation type="journal article" date="2012" name="J. Bacteriol.">
        <title>Genome sequence of benzo(a)pyrene-degrading bacterium Novosphingobium pentaromativorans US6-1.</title>
        <authorList>
            <person name="Luo Y.R."/>
            <person name="Kang S.G."/>
            <person name="Kim S.J."/>
            <person name="Kim M.R."/>
            <person name="Li N."/>
            <person name="Lee J.H."/>
            <person name="Kwon K.K."/>
        </authorList>
    </citation>
    <scope>NUCLEOTIDE SEQUENCE [LARGE SCALE GENOMIC DNA]</scope>
    <source>
        <strain evidence="2 3">US6-1</strain>
    </source>
</reference>
<organism evidence="2 3">
    <name type="scientific">Novosphingobium pentaromativorans US6-1</name>
    <dbReference type="NCBI Taxonomy" id="1088721"/>
    <lineage>
        <taxon>Bacteria</taxon>
        <taxon>Pseudomonadati</taxon>
        <taxon>Pseudomonadota</taxon>
        <taxon>Alphaproteobacteria</taxon>
        <taxon>Sphingomonadales</taxon>
        <taxon>Sphingomonadaceae</taxon>
        <taxon>Novosphingobium</taxon>
    </lineage>
</organism>
<evidence type="ECO:0000313" key="3">
    <source>
        <dbReference type="Proteomes" id="UP000004030"/>
    </source>
</evidence>
<dbReference type="InterPro" id="IPR000792">
    <property type="entry name" value="Tscrpt_reg_LuxR_C"/>
</dbReference>
<dbReference type="SUPFAM" id="SSF46894">
    <property type="entry name" value="C-terminal effector domain of the bipartite response regulators"/>
    <property type="match status" value="1"/>
</dbReference>
<keyword evidence="3" id="KW-1185">Reference proteome</keyword>
<dbReference type="InterPro" id="IPR016032">
    <property type="entry name" value="Sig_transdc_resp-reg_C-effctor"/>
</dbReference>
<dbReference type="Gene3D" id="1.10.10.10">
    <property type="entry name" value="Winged helix-like DNA-binding domain superfamily/Winged helix DNA-binding domain"/>
    <property type="match status" value="1"/>
</dbReference>
<dbReference type="AlphaFoldDB" id="G6E885"/>
<protein>
    <recommendedName>
        <fullName evidence="1">HTH luxR-type domain-containing protein</fullName>
    </recommendedName>
</protein>
<proteinExistence type="predicted"/>